<keyword evidence="2" id="KW-1185">Reference proteome</keyword>
<sequence>MNFPIVYQLKNGTEVEVSQVKTFQKFVFDFFKNKQLFDSYTWTSAATIQKEAEQRKATANLTPLQKEALEIFWAMQK</sequence>
<reference evidence="1 2" key="1">
    <citation type="journal article" date="2015" name="Int. J. Syst. Evol. Microbiol.">
        <title>Flavisolibacter ginsenosidimutans sp. nov., with ginsenoside-converting activity isolated from soil used for cultivating ginseng.</title>
        <authorList>
            <person name="Zhao Y."/>
            <person name="Liu Q."/>
            <person name="Kang M.S."/>
            <person name="Jin F."/>
            <person name="Yu H."/>
            <person name="Im W.T."/>
        </authorList>
    </citation>
    <scope>NUCLEOTIDE SEQUENCE [LARGE SCALE GENOMIC DNA]</scope>
    <source>
        <strain evidence="1 2">Gsoil 636</strain>
    </source>
</reference>
<protein>
    <submittedName>
        <fullName evidence="1">Uncharacterized protein</fullName>
    </submittedName>
</protein>
<dbReference type="Proteomes" id="UP000321204">
    <property type="component" value="Chromosome"/>
</dbReference>
<dbReference type="AlphaFoldDB" id="A0A5B8UMR5"/>
<dbReference type="EMBL" id="CP042433">
    <property type="protein sequence ID" value="QEC57971.1"/>
    <property type="molecule type" value="Genomic_DNA"/>
</dbReference>
<proteinExistence type="predicted"/>
<accession>A0A5B8UMR5</accession>
<name>A0A5B8UMR5_9BACT</name>
<organism evidence="1 2">
    <name type="scientific">Flavisolibacter ginsenosidimutans</name>
    <dbReference type="NCBI Taxonomy" id="661481"/>
    <lineage>
        <taxon>Bacteria</taxon>
        <taxon>Pseudomonadati</taxon>
        <taxon>Bacteroidota</taxon>
        <taxon>Chitinophagia</taxon>
        <taxon>Chitinophagales</taxon>
        <taxon>Chitinophagaceae</taxon>
        <taxon>Flavisolibacter</taxon>
    </lineage>
</organism>
<dbReference type="KEGG" id="fgg:FSB75_19345"/>
<gene>
    <name evidence="1" type="ORF">FSB75_19345</name>
</gene>
<evidence type="ECO:0000313" key="1">
    <source>
        <dbReference type="EMBL" id="QEC57971.1"/>
    </source>
</evidence>
<evidence type="ECO:0000313" key="2">
    <source>
        <dbReference type="Proteomes" id="UP000321204"/>
    </source>
</evidence>
<dbReference type="RefSeq" id="WP_146790848.1">
    <property type="nucleotide sequence ID" value="NZ_BAABIO010000003.1"/>
</dbReference>